<dbReference type="Gene3D" id="1.25.40.10">
    <property type="entry name" value="Tetratricopeptide repeat domain"/>
    <property type="match status" value="1"/>
</dbReference>
<reference evidence="4" key="1">
    <citation type="journal article" date="2019" name="Int. J. Syst. Evol. Microbiol.">
        <title>The Global Catalogue of Microorganisms (GCM) 10K type strain sequencing project: providing services to taxonomists for standard genome sequencing and annotation.</title>
        <authorList>
            <consortium name="The Broad Institute Genomics Platform"/>
            <consortium name="The Broad Institute Genome Sequencing Center for Infectious Disease"/>
            <person name="Wu L."/>
            <person name="Ma J."/>
        </authorList>
    </citation>
    <scope>NUCLEOTIDE SEQUENCE [LARGE SCALE GENOMIC DNA]</scope>
    <source>
        <strain evidence="4">NBRC 111756</strain>
    </source>
</reference>
<dbReference type="RefSeq" id="WP_379909903.1">
    <property type="nucleotide sequence ID" value="NZ_JBHSWE010000001.1"/>
</dbReference>
<sequence>MKKLLTAALLALASNPLLASPLNEYQARWAEIKYQLDEQRQEKAFAHLRNEIRQELAVRPNDPPFLIWSAIISASYAGARGGLGALKYVKEARSELEQALTLDDDALDGSAYTSLGSLYYQVPGWPIGFGNDDKAETMLQKALSINPDGIDPNFFYGDFLLGQKRYAESVRYLEAALKAPERPGRGLADKGRREEARQRLEQARQGLAAAH</sequence>
<keyword evidence="4" id="KW-1185">Reference proteome</keyword>
<accession>A0ABW2A1K9</accession>
<proteinExistence type="predicted"/>
<gene>
    <name evidence="3" type="ORF">ACFQDL_15905</name>
</gene>
<keyword evidence="2" id="KW-0732">Signal</keyword>
<dbReference type="SUPFAM" id="SSF48452">
    <property type="entry name" value="TPR-like"/>
    <property type="match status" value="1"/>
</dbReference>
<dbReference type="InterPro" id="IPR011990">
    <property type="entry name" value="TPR-like_helical_dom_sf"/>
</dbReference>
<feature type="compositionally biased region" description="Basic and acidic residues" evidence="1">
    <location>
        <begin position="181"/>
        <end position="202"/>
    </location>
</feature>
<protein>
    <recommendedName>
        <fullName evidence="5">Tetratricopeptide repeat protein</fullName>
    </recommendedName>
</protein>
<feature type="signal peptide" evidence="2">
    <location>
        <begin position="1"/>
        <end position="19"/>
    </location>
</feature>
<evidence type="ECO:0000313" key="4">
    <source>
        <dbReference type="Proteomes" id="UP001596422"/>
    </source>
</evidence>
<name>A0ABW2A1K9_9GAMM</name>
<evidence type="ECO:0008006" key="5">
    <source>
        <dbReference type="Google" id="ProtNLM"/>
    </source>
</evidence>
<feature type="chain" id="PRO_5045418156" description="Tetratricopeptide repeat protein" evidence="2">
    <location>
        <begin position="20"/>
        <end position="211"/>
    </location>
</feature>
<comment type="caution">
    <text evidence="3">The sequence shown here is derived from an EMBL/GenBank/DDBJ whole genome shotgun (WGS) entry which is preliminary data.</text>
</comment>
<evidence type="ECO:0000256" key="2">
    <source>
        <dbReference type="SAM" id="SignalP"/>
    </source>
</evidence>
<evidence type="ECO:0000313" key="3">
    <source>
        <dbReference type="EMBL" id="MFC6671390.1"/>
    </source>
</evidence>
<evidence type="ECO:0000256" key="1">
    <source>
        <dbReference type="SAM" id="MobiDB-lite"/>
    </source>
</evidence>
<dbReference type="Proteomes" id="UP001596422">
    <property type="component" value="Unassembled WGS sequence"/>
</dbReference>
<feature type="region of interest" description="Disordered" evidence="1">
    <location>
        <begin position="181"/>
        <end position="211"/>
    </location>
</feature>
<organism evidence="3 4">
    <name type="scientific">Marinobacterium aestuariivivens</name>
    <dbReference type="NCBI Taxonomy" id="1698799"/>
    <lineage>
        <taxon>Bacteria</taxon>
        <taxon>Pseudomonadati</taxon>
        <taxon>Pseudomonadota</taxon>
        <taxon>Gammaproteobacteria</taxon>
        <taxon>Oceanospirillales</taxon>
        <taxon>Oceanospirillaceae</taxon>
        <taxon>Marinobacterium</taxon>
    </lineage>
</organism>
<dbReference type="EMBL" id="JBHSWE010000001">
    <property type="protein sequence ID" value="MFC6671390.1"/>
    <property type="molecule type" value="Genomic_DNA"/>
</dbReference>